<dbReference type="AlphaFoldDB" id="A0A1S3JS64"/>
<evidence type="ECO:0000259" key="2">
    <source>
        <dbReference type="Pfam" id="PF25567"/>
    </source>
</evidence>
<dbReference type="RefSeq" id="XP_013413215.1">
    <property type="nucleotide sequence ID" value="XM_013557761.1"/>
</dbReference>
<dbReference type="InterPro" id="IPR057990">
    <property type="entry name" value="TPR_SYO1"/>
</dbReference>
<feature type="region of interest" description="Disordered" evidence="1">
    <location>
        <begin position="14"/>
        <end position="36"/>
    </location>
</feature>
<feature type="domain" description="SYO1-like TPR repeats" evidence="2">
    <location>
        <begin position="26"/>
        <end position="77"/>
    </location>
</feature>
<accession>A0A1S3JS64</accession>
<proteinExistence type="predicted"/>
<dbReference type="KEGG" id="lak:106175655"/>
<dbReference type="OrthoDB" id="288703at2759"/>
<dbReference type="GeneID" id="106175655"/>
<dbReference type="Pfam" id="PF25567">
    <property type="entry name" value="TPR_SYO1"/>
    <property type="match status" value="1"/>
</dbReference>
<dbReference type="Gene3D" id="1.25.10.10">
    <property type="entry name" value="Leucine-rich Repeat Variant"/>
    <property type="match status" value="1"/>
</dbReference>
<evidence type="ECO:0000313" key="4">
    <source>
        <dbReference type="RefSeq" id="XP_013413215.1"/>
    </source>
</evidence>
<reference evidence="4" key="1">
    <citation type="submission" date="2025-08" db="UniProtKB">
        <authorList>
            <consortium name="RefSeq"/>
        </authorList>
    </citation>
    <scope>IDENTIFICATION</scope>
    <source>
        <tissue evidence="4">Gonads</tissue>
    </source>
</reference>
<evidence type="ECO:0000313" key="3">
    <source>
        <dbReference type="Proteomes" id="UP000085678"/>
    </source>
</evidence>
<protein>
    <submittedName>
        <fullName evidence="4">HEAT repeat-containing protein 3-like</fullName>
    </submittedName>
</protein>
<gene>
    <name evidence="4" type="primary">LOC106175655</name>
</gene>
<dbReference type="InParanoid" id="A0A1S3JS64"/>
<dbReference type="InterPro" id="IPR011989">
    <property type="entry name" value="ARM-like"/>
</dbReference>
<organism evidence="3 4">
    <name type="scientific">Lingula anatina</name>
    <name type="common">Brachiopod</name>
    <name type="synonym">Lingula unguis</name>
    <dbReference type="NCBI Taxonomy" id="7574"/>
    <lineage>
        <taxon>Eukaryota</taxon>
        <taxon>Metazoa</taxon>
        <taxon>Spiralia</taxon>
        <taxon>Lophotrochozoa</taxon>
        <taxon>Brachiopoda</taxon>
        <taxon>Linguliformea</taxon>
        <taxon>Lingulata</taxon>
        <taxon>Lingulida</taxon>
        <taxon>Linguloidea</taxon>
        <taxon>Lingulidae</taxon>
        <taxon>Lingula</taxon>
    </lineage>
</organism>
<evidence type="ECO:0000256" key="1">
    <source>
        <dbReference type="SAM" id="MobiDB-lite"/>
    </source>
</evidence>
<keyword evidence="3" id="KW-1185">Reference proteome</keyword>
<dbReference type="Proteomes" id="UP000085678">
    <property type="component" value="Unplaced"/>
</dbReference>
<sequence length="98" mass="10801">MRSISTIESTAALFPPWSGNPRPSLSGELLTSQEDSTRDTQNFGSFLVEVVTKDQTLWVFTVALDAIFDVFADDHLDLLSWRSGSQTNSRPYGTTANS</sequence>
<name>A0A1S3JS64_LINAN</name>